<feature type="region of interest" description="Disordered" evidence="1">
    <location>
        <begin position="82"/>
        <end position="122"/>
    </location>
</feature>
<dbReference type="OrthoDB" id="2537650at2759"/>
<dbReference type="AlphaFoldDB" id="A0A4Y7TXH1"/>
<dbReference type="EMBL" id="QPFP01000002">
    <property type="protein sequence ID" value="TEB38873.1"/>
    <property type="molecule type" value="Genomic_DNA"/>
</dbReference>
<dbReference type="Proteomes" id="UP000298030">
    <property type="component" value="Unassembled WGS sequence"/>
</dbReference>
<organism evidence="2 3">
    <name type="scientific">Coprinellus micaceus</name>
    <name type="common">Glistening ink-cap mushroom</name>
    <name type="synonym">Coprinus micaceus</name>
    <dbReference type="NCBI Taxonomy" id="71717"/>
    <lineage>
        <taxon>Eukaryota</taxon>
        <taxon>Fungi</taxon>
        <taxon>Dikarya</taxon>
        <taxon>Basidiomycota</taxon>
        <taxon>Agaricomycotina</taxon>
        <taxon>Agaricomycetes</taxon>
        <taxon>Agaricomycetidae</taxon>
        <taxon>Agaricales</taxon>
        <taxon>Agaricineae</taxon>
        <taxon>Psathyrellaceae</taxon>
        <taxon>Coprinellus</taxon>
    </lineage>
</organism>
<feature type="region of interest" description="Disordered" evidence="1">
    <location>
        <begin position="282"/>
        <end position="302"/>
    </location>
</feature>
<accession>A0A4Y7TXH1</accession>
<feature type="compositionally biased region" description="Polar residues" evidence="1">
    <location>
        <begin position="1"/>
        <end position="19"/>
    </location>
</feature>
<evidence type="ECO:0000313" key="2">
    <source>
        <dbReference type="EMBL" id="TEB38873.1"/>
    </source>
</evidence>
<proteinExistence type="predicted"/>
<feature type="region of interest" description="Disordered" evidence="1">
    <location>
        <begin position="348"/>
        <end position="396"/>
    </location>
</feature>
<feature type="compositionally biased region" description="Polar residues" evidence="1">
    <location>
        <begin position="41"/>
        <end position="68"/>
    </location>
</feature>
<evidence type="ECO:0000256" key="1">
    <source>
        <dbReference type="SAM" id="MobiDB-lite"/>
    </source>
</evidence>
<keyword evidence="3" id="KW-1185">Reference proteome</keyword>
<feature type="region of interest" description="Disordered" evidence="1">
    <location>
        <begin position="1"/>
        <end position="70"/>
    </location>
</feature>
<feature type="compositionally biased region" description="Polar residues" evidence="1">
    <location>
        <begin position="111"/>
        <end position="121"/>
    </location>
</feature>
<feature type="region of interest" description="Disordered" evidence="1">
    <location>
        <begin position="232"/>
        <end position="253"/>
    </location>
</feature>
<feature type="compositionally biased region" description="Low complexity" evidence="1">
    <location>
        <begin position="356"/>
        <end position="370"/>
    </location>
</feature>
<gene>
    <name evidence="2" type="ORF">FA13DRAFT_414829</name>
</gene>
<name>A0A4Y7TXH1_COPMI</name>
<reference evidence="2 3" key="1">
    <citation type="journal article" date="2019" name="Nat. Ecol. Evol.">
        <title>Megaphylogeny resolves global patterns of mushroom evolution.</title>
        <authorList>
            <person name="Varga T."/>
            <person name="Krizsan K."/>
            <person name="Foldi C."/>
            <person name="Dima B."/>
            <person name="Sanchez-Garcia M."/>
            <person name="Sanchez-Ramirez S."/>
            <person name="Szollosi G.J."/>
            <person name="Szarkandi J.G."/>
            <person name="Papp V."/>
            <person name="Albert L."/>
            <person name="Andreopoulos W."/>
            <person name="Angelini C."/>
            <person name="Antonin V."/>
            <person name="Barry K.W."/>
            <person name="Bougher N.L."/>
            <person name="Buchanan P."/>
            <person name="Buyck B."/>
            <person name="Bense V."/>
            <person name="Catcheside P."/>
            <person name="Chovatia M."/>
            <person name="Cooper J."/>
            <person name="Damon W."/>
            <person name="Desjardin D."/>
            <person name="Finy P."/>
            <person name="Geml J."/>
            <person name="Haridas S."/>
            <person name="Hughes K."/>
            <person name="Justo A."/>
            <person name="Karasinski D."/>
            <person name="Kautmanova I."/>
            <person name="Kiss B."/>
            <person name="Kocsube S."/>
            <person name="Kotiranta H."/>
            <person name="LaButti K.M."/>
            <person name="Lechner B.E."/>
            <person name="Liimatainen K."/>
            <person name="Lipzen A."/>
            <person name="Lukacs Z."/>
            <person name="Mihaltcheva S."/>
            <person name="Morgado L.N."/>
            <person name="Niskanen T."/>
            <person name="Noordeloos M.E."/>
            <person name="Ohm R.A."/>
            <person name="Ortiz-Santana B."/>
            <person name="Ovrebo C."/>
            <person name="Racz N."/>
            <person name="Riley R."/>
            <person name="Savchenko A."/>
            <person name="Shiryaev A."/>
            <person name="Soop K."/>
            <person name="Spirin V."/>
            <person name="Szebenyi C."/>
            <person name="Tomsovsky M."/>
            <person name="Tulloss R.E."/>
            <person name="Uehling J."/>
            <person name="Grigoriev I.V."/>
            <person name="Vagvolgyi C."/>
            <person name="Papp T."/>
            <person name="Martin F.M."/>
            <person name="Miettinen O."/>
            <person name="Hibbett D.S."/>
            <person name="Nagy L.G."/>
        </authorList>
    </citation>
    <scope>NUCLEOTIDE SEQUENCE [LARGE SCALE GENOMIC DNA]</scope>
    <source>
        <strain evidence="2 3">FP101781</strain>
    </source>
</reference>
<feature type="compositionally biased region" description="Polar residues" evidence="1">
    <location>
        <begin position="379"/>
        <end position="392"/>
    </location>
</feature>
<comment type="caution">
    <text evidence="2">The sequence shown here is derived from an EMBL/GenBank/DDBJ whole genome shotgun (WGS) entry which is preliminary data.</text>
</comment>
<protein>
    <submittedName>
        <fullName evidence="2">Uncharacterized protein</fullName>
    </submittedName>
</protein>
<feature type="compositionally biased region" description="Acidic residues" evidence="1">
    <location>
        <begin position="283"/>
        <end position="297"/>
    </location>
</feature>
<sequence length="534" mass="57084">MSPSLSSSPMFKTSWFSQHDPQDSETFDNPRKSYDGGGRPSGSTNGNGNSLPRTSIDTNAWSKQTPAKHTTPHDAIIAQLQSAEGAEPAISPTKNEGGGRMQDTAEDGQRSPATPTLSPAASHSRLEVALSPAPSLYTGVTTANVRYTGNQPNGSIQTTTVDVLLDPFDGSSHGVLLPQEISIGPQDDVQAVPRFNSTSVAAASERMWSHLSKVLDLQSQIAKMHMDMEGVGPGGDGRKKTKGKHGMGNRSALGDDRRMYHAVPSLRARAMSTSTIGTITDEKEADEEGVGVADEETEKNRAREEEFAKLANQFEGKKESIRDMMNKLDDLSKALTEFHALHVNDVPASRRESLASTPSTPPITVTSPTPAGSRLRPTANLNPSAPQPSGQLPDNMLWAAPQPLQVAPSGSAESSFLPKSLSRIPFDGVKGNLQKKPAIPTLIVNSAVQPNLIEKPRLIAGQPAVTSRGRNSPLTSISHRYSSTLCFRGAHVSFPHFTPITYEQAPFVFVLGIEADDAGFRCSGNLKAFPPRAS</sequence>
<evidence type="ECO:0000313" key="3">
    <source>
        <dbReference type="Proteomes" id="UP000298030"/>
    </source>
</evidence>